<dbReference type="InterPro" id="IPR032710">
    <property type="entry name" value="NTF2-like_dom_sf"/>
</dbReference>
<dbReference type="EMBL" id="JBANDL010000002">
    <property type="protein sequence ID" value="MEI2455186.1"/>
    <property type="molecule type" value="Genomic_DNA"/>
</dbReference>
<evidence type="ECO:0000313" key="2">
    <source>
        <dbReference type="EMBL" id="MEI2455186.1"/>
    </source>
</evidence>
<dbReference type="SUPFAM" id="SSF54427">
    <property type="entry name" value="NTF2-like"/>
    <property type="match status" value="1"/>
</dbReference>
<dbReference type="Proteomes" id="UP001387215">
    <property type="component" value="Unassembled WGS sequence"/>
</dbReference>
<dbReference type="Gene3D" id="3.10.450.50">
    <property type="match status" value="1"/>
</dbReference>
<feature type="domain" description="DUF4440" evidence="1">
    <location>
        <begin position="54"/>
        <end position="160"/>
    </location>
</feature>
<dbReference type="Pfam" id="PF14534">
    <property type="entry name" value="DUF4440"/>
    <property type="match status" value="1"/>
</dbReference>
<protein>
    <submittedName>
        <fullName evidence="3">Nuclear transport factor 2 family protein</fullName>
    </submittedName>
</protein>
<evidence type="ECO:0000313" key="4">
    <source>
        <dbReference type="Proteomes" id="UP001387215"/>
    </source>
</evidence>
<keyword evidence="4" id="KW-1185">Reference proteome</keyword>
<accession>A0AAU8MPA7</accession>
<gene>
    <name evidence="3" type="ORF">ABU614_17300</name>
    <name evidence="2" type="ORF">V2J18_10915</name>
</gene>
<dbReference type="InterPro" id="IPR027843">
    <property type="entry name" value="DUF4440"/>
</dbReference>
<sequence>MRSVLATFPIPTVRTAPGPDSPRPARGGRGWAWGALLALGLAGCAERPAPEQRLRASMEQLQAAIDARDAAAIEAQLAEDFIGPEGMDRAGARRLAVASFLRYRSVWVKLGKVDIALQDGHARVRFEAALGGGAGQPLPEAAQWYSVQTGWRDQDGQWRMTSAQWQPRL</sequence>
<proteinExistence type="predicted"/>
<name>A0AAU8MPA7_9GAMM</name>
<evidence type="ECO:0000313" key="3">
    <source>
        <dbReference type="EMBL" id="XCO74122.1"/>
    </source>
</evidence>
<dbReference type="EMBL" id="CP159925">
    <property type="protein sequence ID" value="XCO74122.1"/>
    <property type="molecule type" value="Genomic_DNA"/>
</dbReference>
<evidence type="ECO:0000259" key="1">
    <source>
        <dbReference type="Pfam" id="PF14534"/>
    </source>
</evidence>
<reference evidence="3" key="2">
    <citation type="submission" date="2024-06" db="EMBL/GenBank/DDBJ databases">
        <authorList>
            <person name="Li S."/>
        </authorList>
    </citation>
    <scope>NUCLEOTIDE SEQUENCE</scope>
    <source>
        <strain evidence="3">SR10</strain>
    </source>
</reference>
<dbReference type="RefSeq" id="WP_336131789.1">
    <property type="nucleotide sequence ID" value="NZ_CP159925.1"/>
</dbReference>
<organism evidence="3">
    <name type="scientific">Lysobacter firmicutimachus</name>
    <dbReference type="NCBI Taxonomy" id="1792846"/>
    <lineage>
        <taxon>Bacteria</taxon>
        <taxon>Pseudomonadati</taxon>
        <taxon>Pseudomonadota</taxon>
        <taxon>Gammaproteobacteria</taxon>
        <taxon>Lysobacterales</taxon>
        <taxon>Lysobacteraceae</taxon>
        <taxon>Lysobacter</taxon>
    </lineage>
</organism>
<reference evidence="2 4" key="1">
    <citation type="submission" date="2024-02" db="EMBL/GenBank/DDBJ databases">
        <title>Lysobacter Genome Sequencing and Mining.</title>
        <authorList>
            <person name="Bierman J."/>
            <person name="Walker M.C."/>
        </authorList>
    </citation>
    <scope>NUCLEOTIDE SEQUENCE [LARGE SCALE GENOMIC DNA]</scope>
    <source>
        <strain evidence="2 4">PB6250</strain>
    </source>
</reference>
<dbReference type="AlphaFoldDB" id="A0AAU8MPA7"/>